<feature type="transmembrane region" description="Helical" evidence="1">
    <location>
        <begin position="58"/>
        <end position="77"/>
    </location>
</feature>
<dbReference type="AlphaFoldDB" id="A0A9X9ESG0"/>
<evidence type="ECO:0000313" key="3">
    <source>
        <dbReference type="Proteomes" id="UP000309170"/>
    </source>
</evidence>
<reference evidence="2 3" key="1">
    <citation type="journal article" date="2019" name="Environ. Microbiol.">
        <title>An active ?-lactamase is a part of an orchestrated cell wall stress resistance network of Bacillus subtilis and related rhizosphere species.</title>
        <authorList>
            <person name="Bucher T."/>
            <person name="Keren-Paz A."/>
            <person name="Hausser J."/>
            <person name="Olender T."/>
            <person name="Cytryn E."/>
            <person name="Kolodkin-Gal I."/>
        </authorList>
    </citation>
    <scope>NUCLEOTIDE SEQUENCE [LARGE SCALE GENOMIC DNA]</scope>
    <source>
        <strain evidence="2 3">I4</strain>
    </source>
</reference>
<keyword evidence="1" id="KW-0472">Membrane</keyword>
<keyword evidence="1" id="KW-0812">Transmembrane</keyword>
<accession>A0A9X9ESG0</accession>
<dbReference type="InterPro" id="IPR038377">
    <property type="entry name" value="Na/Glc_symporter_sf"/>
</dbReference>
<keyword evidence="1" id="KW-1133">Transmembrane helix</keyword>
<gene>
    <name evidence="2" type="ORF">FC678_12980</name>
</gene>
<feature type="transmembrane region" description="Helical" evidence="1">
    <location>
        <begin position="21"/>
        <end position="46"/>
    </location>
</feature>
<protein>
    <submittedName>
        <fullName evidence="2">Uncharacterized protein</fullName>
    </submittedName>
</protein>
<evidence type="ECO:0000256" key="1">
    <source>
        <dbReference type="SAM" id="Phobius"/>
    </source>
</evidence>
<dbReference type="EMBL" id="SZNT01000172">
    <property type="protein sequence ID" value="TKH11056.1"/>
    <property type="molecule type" value="Genomic_DNA"/>
</dbReference>
<dbReference type="OrthoDB" id="9810181at2"/>
<dbReference type="RefSeq" id="WP_137019945.1">
    <property type="nucleotide sequence ID" value="NZ_SZNS01000073.1"/>
</dbReference>
<proteinExistence type="predicted"/>
<organism evidence="2 3">
    <name type="scientific">Peribacillus simplex</name>
    <dbReference type="NCBI Taxonomy" id="1478"/>
    <lineage>
        <taxon>Bacteria</taxon>
        <taxon>Bacillati</taxon>
        <taxon>Bacillota</taxon>
        <taxon>Bacilli</taxon>
        <taxon>Bacillales</taxon>
        <taxon>Bacillaceae</taxon>
        <taxon>Peribacillus</taxon>
    </lineage>
</organism>
<dbReference type="Gene3D" id="1.20.1730.10">
    <property type="entry name" value="Sodium/glucose cotransporter"/>
    <property type="match status" value="1"/>
</dbReference>
<evidence type="ECO:0000313" key="2">
    <source>
        <dbReference type="EMBL" id="TKH11056.1"/>
    </source>
</evidence>
<sequence length="98" mass="10675">MNEALLVIRLWKKNPVTVQGAFAGMIVGILIVIYSTTSGTTLATLFPSLPQGIQDLDVGLAVLFINIAVTLGVSAVTRKTSIWMEEKKQISEMEKLIK</sequence>
<dbReference type="Proteomes" id="UP000309170">
    <property type="component" value="Unassembled WGS sequence"/>
</dbReference>
<name>A0A9X9ESG0_9BACI</name>
<comment type="caution">
    <text evidence="2">The sequence shown here is derived from an EMBL/GenBank/DDBJ whole genome shotgun (WGS) entry which is preliminary data.</text>
</comment>